<evidence type="ECO:0000259" key="9">
    <source>
        <dbReference type="PROSITE" id="PS50112"/>
    </source>
</evidence>
<feature type="domain" description="Histidine kinase" evidence="8">
    <location>
        <begin position="782"/>
        <end position="1014"/>
    </location>
</feature>
<evidence type="ECO:0000259" key="10">
    <source>
        <dbReference type="PROSITE" id="PS50113"/>
    </source>
</evidence>
<evidence type="ECO:0000256" key="2">
    <source>
        <dbReference type="ARBA" id="ARBA00012438"/>
    </source>
</evidence>
<organism evidence="11 12">
    <name type="scientific">Leeia aquatica</name>
    <dbReference type="NCBI Taxonomy" id="2725557"/>
    <lineage>
        <taxon>Bacteria</taxon>
        <taxon>Pseudomonadati</taxon>
        <taxon>Pseudomonadota</taxon>
        <taxon>Betaproteobacteria</taxon>
        <taxon>Neisseriales</taxon>
        <taxon>Leeiaceae</taxon>
        <taxon>Leeia</taxon>
    </lineage>
</organism>
<dbReference type="PANTHER" id="PTHR43304">
    <property type="entry name" value="PHYTOCHROME-LIKE PROTEIN CPH1"/>
    <property type="match status" value="1"/>
</dbReference>
<dbReference type="InterPro" id="IPR003661">
    <property type="entry name" value="HisK_dim/P_dom"/>
</dbReference>
<feature type="transmembrane region" description="Helical" evidence="7">
    <location>
        <begin position="42"/>
        <end position="62"/>
    </location>
</feature>
<feature type="domain" description="PAC" evidence="10">
    <location>
        <begin position="554"/>
        <end position="605"/>
    </location>
</feature>
<dbReference type="EC" id="2.7.13.3" evidence="2"/>
<evidence type="ECO:0000313" key="12">
    <source>
        <dbReference type="Proteomes" id="UP000587991"/>
    </source>
</evidence>
<dbReference type="SMART" id="SM00086">
    <property type="entry name" value="PAC"/>
    <property type="match status" value="4"/>
</dbReference>
<dbReference type="SUPFAM" id="SSF55874">
    <property type="entry name" value="ATPase domain of HSP90 chaperone/DNA topoisomerase II/histidine kinase"/>
    <property type="match status" value="1"/>
</dbReference>
<dbReference type="InterPro" id="IPR003594">
    <property type="entry name" value="HATPase_dom"/>
</dbReference>
<evidence type="ECO:0000313" key="11">
    <source>
        <dbReference type="EMBL" id="NLR75411.1"/>
    </source>
</evidence>
<dbReference type="PROSITE" id="PS50109">
    <property type="entry name" value="HIS_KIN"/>
    <property type="match status" value="1"/>
</dbReference>
<dbReference type="RefSeq" id="WP_168877083.1">
    <property type="nucleotide sequence ID" value="NZ_JABAIM010000002.1"/>
</dbReference>
<reference evidence="11 12" key="1">
    <citation type="submission" date="2020-04" db="EMBL/GenBank/DDBJ databases">
        <title>Draft genome of Leeia sp. IMCC25680.</title>
        <authorList>
            <person name="Song J."/>
            <person name="Cho J.-C."/>
        </authorList>
    </citation>
    <scope>NUCLEOTIDE SEQUENCE [LARGE SCALE GENOMIC DNA]</scope>
    <source>
        <strain evidence="11 12">IMCC25680</strain>
    </source>
</reference>
<sequence>MKRGLEKVKTLADASLYTGVVAVTVTAMLALLAGYGTHARTAWLACLALLLEVALHLCQLLWSMQWPVLAAFTHTLVALSWAVVLESLYRPQRLRLALWQWCAGAAMVLPVLKGLALLRVAGLSGWPELLPGFVLLVFLLPRLQDMRRERHTLLLVFYVVYTLSLLLRVMVPALHGVSELGPVVLALALLQQQTRLSRVQLDHVEEEVQGLVKTRAMMAEQLVERLRQQQLRYEALPVILHVEDGDHLITAVSSVWLSTLGYDRSEVLNSSALQYWPEDARRYMMDIGYPRLQSSGVLSGVELNMQQRDGSLLSVLVSAVREEEEGQPQVVMVAVDITERKKVQSALVSSEQRFRRVFDAVPNVAVFGINANRQLNYWNAACTRMFGYESAESLGKQLEQLLLTAADRPAYIDLIRRTLASGDAPAPQEWLVRTKGGEGIAVYVTQVPILNRQGDPEIYALALDVSEVNQLRNELALTSQRFAGFAEASMFGVFATDAQGCFEFVNARYCALTGMLPGELLGKTWHVVLEHVHPDDVNILRDNWYSLLSRQREVVSERRFVHPNNRIIWTRVHIIPTIEDGRSIGVVGTMEDVTEQREIEMALRDSQERFSRVFHMLPDVIFIVDLQDDRVVDVNEQWLPTTGYSREDSVGAVAGQLEIWQEPRQWVALREEMERAGTVSRQDLMLRRADGLTFVGEVTSRIAQAVGQRLMIIMVRDVTELRANERAVRELTTRLEERVRDRTRALESSNRDLAETLNTLQLAQDELVRTEKLAALGAMVAGVAHELNTPIGNSVTVTSTLVELTRTFMQQMEGGSIKKSTLQSYLESSQTAGELLFRNLEQARDLIASFKQVAVDQTSAKRRQFSLLQTLEEVLAMLATSLKKTPYQIQLEVDAGLKLDSFPGPLGQIITNLVNNAILHGFEGRSAGTILIRGQVLRDGWVQLVVQDDGRGIALEQQRHIFDPFYTTKLGQGGSGLGLHIVYSIVNRILGGKIRVESTPGTGATFIMELPMVAPEPETAGAT</sequence>
<comment type="catalytic activity">
    <reaction evidence="1">
        <text>ATP + protein L-histidine = ADP + protein N-phospho-L-histidine.</text>
        <dbReference type="EC" id="2.7.13.3"/>
    </reaction>
</comment>
<feature type="domain" description="PAC" evidence="10">
    <location>
        <begin position="299"/>
        <end position="349"/>
    </location>
</feature>
<feature type="transmembrane region" description="Helical" evidence="7">
    <location>
        <begin position="14"/>
        <end position="35"/>
    </location>
</feature>
<keyword evidence="5" id="KW-0418">Kinase</keyword>
<dbReference type="GO" id="GO:0000155">
    <property type="term" value="F:phosphorelay sensor kinase activity"/>
    <property type="evidence" value="ECO:0007669"/>
    <property type="project" value="InterPro"/>
</dbReference>
<dbReference type="Pfam" id="PF00989">
    <property type="entry name" value="PAS"/>
    <property type="match status" value="1"/>
</dbReference>
<dbReference type="NCBIfam" id="TIGR00229">
    <property type="entry name" value="sensory_box"/>
    <property type="match status" value="4"/>
</dbReference>
<dbReference type="InterPro" id="IPR004358">
    <property type="entry name" value="Sig_transdc_His_kin-like_C"/>
</dbReference>
<dbReference type="PROSITE" id="PS50113">
    <property type="entry name" value="PAC"/>
    <property type="match status" value="2"/>
</dbReference>
<dbReference type="AlphaFoldDB" id="A0A847S0L3"/>
<dbReference type="PROSITE" id="PS50112">
    <property type="entry name" value="PAS"/>
    <property type="match status" value="3"/>
</dbReference>
<feature type="transmembrane region" description="Helical" evidence="7">
    <location>
        <begin position="68"/>
        <end position="89"/>
    </location>
</feature>
<dbReference type="PRINTS" id="PR00344">
    <property type="entry name" value="BCTRLSENSOR"/>
</dbReference>
<evidence type="ECO:0000256" key="3">
    <source>
        <dbReference type="ARBA" id="ARBA00022553"/>
    </source>
</evidence>
<dbReference type="PANTHER" id="PTHR43304:SF1">
    <property type="entry name" value="PAC DOMAIN-CONTAINING PROTEIN"/>
    <property type="match status" value="1"/>
</dbReference>
<feature type="transmembrane region" description="Helical" evidence="7">
    <location>
        <begin position="152"/>
        <end position="171"/>
    </location>
</feature>
<dbReference type="CDD" id="cd00130">
    <property type="entry name" value="PAS"/>
    <property type="match status" value="3"/>
</dbReference>
<dbReference type="InterPro" id="IPR000700">
    <property type="entry name" value="PAS-assoc_C"/>
</dbReference>
<dbReference type="InterPro" id="IPR013656">
    <property type="entry name" value="PAS_4"/>
</dbReference>
<dbReference type="EMBL" id="JABAIM010000002">
    <property type="protein sequence ID" value="NLR75411.1"/>
    <property type="molecule type" value="Genomic_DNA"/>
</dbReference>
<feature type="domain" description="PAS" evidence="9">
    <location>
        <begin position="606"/>
        <end position="651"/>
    </location>
</feature>
<evidence type="ECO:0000256" key="6">
    <source>
        <dbReference type="SAM" id="Coils"/>
    </source>
</evidence>
<dbReference type="Gene3D" id="3.30.565.10">
    <property type="entry name" value="Histidine kinase-like ATPase, C-terminal domain"/>
    <property type="match status" value="1"/>
</dbReference>
<evidence type="ECO:0000256" key="5">
    <source>
        <dbReference type="ARBA" id="ARBA00022777"/>
    </source>
</evidence>
<dbReference type="InterPro" id="IPR001610">
    <property type="entry name" value="PAC"/>
</dbReference>
<gene>
    <name evidence="11" type="ORF">HF682_09590</name>
</gene>
<evidence type="ECO:0000256" key="7">
    <source>
        <dbReference type="SAM" id="Phobius"/>
    </source>
</evidence>
<protein>
    <recommendedName>
        <fullName evidence="2">histidine kinase</fullName>
        <ecNumber evidence="2">2.7.13.3</ecNumber>
    </recommendedName>
</protein>
<dbReference type="InterPro" id="IPR035965">
    <property type="entry name" value="PAS-like_dom_sf"/>
</dbReference>
<feature type="coiled-coil region" evidence="6">
    <location>
        <begin position="746"/>
        <end position="773"/>
    </location>
</feature>
<dbReference type="Gene3D" id="1.10.287.130">
    <property type="match status" value="1"/>
</dbReference>
<dbReference type="InterPro" id="IPR052162">
    <property type="entry name" value="Sensor_kinase/Photoreceptor"/>
</dbReference>
<feature type="transmembrane region" description="Helical" evidence="7">
    <location>
        <begin position="96"/>
        <end position="117"/>
    </location>
</feature>
<dbReference type="Gene3D" id="3.30.450.20">
    <property type="entry name" value="PAS domain"/>
    <property type="match status" value="4"/>
</dbReference>
<dbReference type="Pfam" id="PF08448">
    <property type="entry name" value="PAS_4"/>
    <property type="match status" value="1"/>
</dbReference>
<dbReference type="SMART" id="SM00091">
    <property type="entry name" value="PAS"/>
    <property type="match status" value="4"/>
</dbReference>
<keyword evidence="3" id="KW-0597">Phosphoprotein</keyword>
<dbReference type="InterPro" id="IPR013767">
    <property type="entry name" value="PAS_fold"/>
</dbReference>
<evidence type="ECO:0000256" key="4">
    <source>
        <dbReference type="ARBA" id="ARBA00022679"/>
    </source>
</evidence>
<comment type="caution">
    <text evidence="11">The sequence shown here is derived from an EMBL/GenBank/DDBJ whole genome shotgun (WGS) entry which is preliminary data.</text>
</comment>
<dbReference type="InterPro" id="IPR036890">
    <property type="entry name" value="HATPase_C_sf"/>
</dbReference>
<name>A0A847S0L3_9NEIS</name>
<keyword evidence="12" id="KW-1185">Reference proteome</keyword>
<feature type="transmembrane region" description="Helical" evidence="7">
    <location>
        <begin position="123"/>
        <end position="140"/>
    </location>
</feature>
<accession>A0A847S0L3</accession>
<keyword evidence="7" id="KW-0472">Membrane</keyword>
<proteinExistence type="predicted"/>
<dbReference type="InterPro" id="IPR000014">
    <property type="entry name" value="PAS"/>
</dbReference>
<feature type="domain" description="PAS" evidence="9">
    <location>
        <begin position="350"/>
        <end position="422"/>
    </location>
</feature>
<evidence type="ECO:0000259" key="8">
    <source>
        <dbReference type="PROSITE" id="PS50109"/>
    </source>
</evidence>
<keyword evidence="7" id="KW-1133">Transmembrane helix</keyword>
<dbReference type="CDD" id="cd00082">
    <property type="entry name" value="HisKA"/>
    <property type="match status" value="1"/>
</dbReference>
<dbReference type="InterPro" id="IPR005467">
    <property type="entry name" value="His_kinase_dom"/>
</dbReference>
<keyword evidence="4" id="KW-0808">Transferase</keyword>
<dbReference type="Pfam" id="PF02518">
    <property type="entry name" value="HATPase_c"/>
    <property type="match status" value="1"/>
</dbReference>
<dbReference type="Pfam" id="PF13426">
    <property type="entry name" value="PAS_9"/>
    <property type="match status" value="2"/>
</dbReference>
<dbReference type="SUPFAM" id="SSF55785">
    <property type="entry name" value="PYP-like sensor domain (PAS domain)"/>
    <property type="match status" value="4"/>
</dbReference>
<evidence type="ECO:0000256" key="1">
    <source>
        <dbReference type="ARBA" id="ARBA00000085"/>
    </source>
</evidence>
<keyword evidence="7" id="KW-0812">Transmembrane</keyword>
<dbReference type="SMART" id="SM00387">
    <property type="entry name" value="HATPase_c"/>
    <property type="match status" value="1"/>
</dbReference>
<keyword evidence="6" id="KW-0175">Coiled coil</keyword>
<dbReference type="Proteomes" id="UP000587991">
    <property type="component" value="Unassembled WGS sequence"/>
</dbReference>
<dbReference type="GO" id="GO:0006355">
    <property type="term" value="P:regulation of DNA-templated transcription"/>
    <property type="evidence" value="ECO:0007669"/>
    <property type="project" value="InterPro"/>
</dbReference>
<feature type="domain" description="PAS" evidence="9">
    <location>
        <begin position="478"/>
        <end position="551"/>
    </location>
</feature>